<dbReference type="InterPro" id="IPR051398">
    <property type="entry name" value="Polysacch_Deacetylase"/>
</dbReference>
<feature type="domain" description="NodB homology" evidence="3">
    <location>
        <begin position="43"/>
        <end position="217"/>
    </location>
</feature>
<evidence type="ECO:0000256" key="2">
    <source>
        <dbReference type="ARBA" id="ARBA00022729"/>
    </source>
</evidence>
<dbReference type="CDD" id="cd10918">
    <property type="entry name" value="CE4_NodB_like_5s_6s"/>
    <property type="match status" value="1"/>
</dbReference>
<dbReference type="Proteomes" id="UP000399805">
    <property type="component" value="Unassembled WGS sequence"/>
</dbReference>
<keyword evidence="5" id="KW-1185">Reference proteome</keyword>
<evidence type="ECO:0000313" key="5">
    <source>
        <dbReference type="Proteomes" id="UP000399805"/>
    </source>
</evidence>
<dbReference type="PANTHER" id="PTHR34216:SF3">
    <property type="entry name" value="POLY-BETA-1,6-N-ACETYL-D-GLUCOSAMINE N-DEACETYLASE"/>
    <property type="match status" value="1"/>
</dbReference>
<dbReference type="GO" id="GO:0005975">
    <property type="term" value="P:carbohydrate metabolic process"/>
    <property type="evidence" value="ECO:0007669"/>
    <property type="project" value="InterPro"/>
</dbReference>
<dbReference type="EMBL" id="CABVGP010000003">
    <property type="protein sequence ID" value="VVJ24104.1"/>
    <property type="molecule type" value="Genomic_DNA"/>
</dbReference>
<dbReference type="InterPro" id="IPR011330">
    <property type="entry name" value="Glyco_hydro/deAcase_b/a-brl"/>
</dbReference>
<dbReference type="InterPro" id="IPR002509">
    <property type="entry name" value="NODB_dom"/>
</dbReference>
<evidence type="ECO:0000256" key="1">
    <source>
        <dbReference type="ARBA" id="ARBA00004613"/>
    </source>
</evidence>
<evidence type="ECO:0000313" key="4">
    <source>
        <dbReference type="EMBL" id="VVJ24104.1"/>
    </source>
</evidence>
<sequence length="217" mass="24740">MVTVNLALHGIGRPARQLDPGENERWVTVEQFEQLLEAVAEREDVHLTFDDGNESDVEIALPRLVDRGLTAEFFPLAGRLGQRGYLERGGLRELVRAGMEIGSHGWEPRDWRHLDERHARRELTDAPNLLGDLCGRQVRRFSLPFGAYDRRVLSRLRQAGATRVYTSDGGAASHDEWLQARTELRHDLDGDWLDDVLVAGQRRAGNWVSRVFRRGVR</sequence>
<dbReference type="PANTHER" id="PTHR34216">
    <property type="match status" value="1"/>
</dbReference>
<name>A0A6I8M953_9PSEU</name>
<dbReference type="Gene3D" id="3.20.20.370">
    <property type="entry name" value="Glycoside hydrolase/deacetylase"/>
    <property type="match status" value="1"/>
</dbReference>
<dbReference type="SUPFAM" id="SSF88713">
    <property type="entry name" value="Glycoside hydrolase/deacetylase"/>
    <property type="match status" value="1"/>
</dbReference>
<dbReference type="PROSITE" id="PS51677">
    <property type="entry name" value="NODB"/>
    <property type="match status" value="1"/>
</dbReference>
<accession>A0A6I8M953</accession>
<dbReference type="Pfam" id="PF01522">
    <property type="entry name" value="Polysacc_deac_1"/>
    <property type="match status" value="1"/>
</dbReference>
<dbReference type="GO" id="GO:0005576">
    <property type="term" value="C:extracellular region"/>
    <property type="evidence" value="ECO:0007669"/>
    <property type="project" value="UniProtKB-SubCell"/>
</dbReference>
<protein>
    <submittedName>
        <fullName evidence="4">Polysaccharide deacetylase</fullName>
    </submittedName>
</protein>
<reference evidence="4 5" key="1">
    <citation type="submission" date="2019-09" db="EMBL/GenBank/DDBJ databases">
        <authorList>
            <person name="Leyn A S."/>
        </authorList>
    </citation>
    <scope>NUCLEOTIDE SEQUENCE [LARGE SCALE GENOMIC DNA]</scope>
    <source>
        <strain evidence="4">AA231_1</strain>
    </source>
</reference>
<organism evidence="4 5">
    <name type="scientific">Amycolatopsis camponoti</name>
    <dbReference type="NCBI Taxonomy" id="2606593"/>
    <lineage>
        <taxon>Bacteria</taxon>
        <taxon>Bacillati</taxon>
        <taxon>Actinomycetota</taxon>
        <taxon>Actinomycetes</taxon>
        <taxon>Pseudonocardiales</taxon>
        <taxon>Pseudonocardiaceae</taxon>
        <taxon>Amycolatopsis</taxon>
    </lineage>
</organism>
<keyword evidence="2" id="KW-0732">Signal</keyword>
<comment type="subcellular location">
    <subcellularLocation>
        <location evidence="1">Secreted</location>
    </subcellularLocation>
</comment>
<gene>
    <name evidence="4" type="ORF">AA23TX_08980</name>
</gene>
<dbReference type="GO" id="GO:0016810">
    <property type="term" value="F:hydrolase activity, acting on carbon-nitrogen (but not peptide) bonds"/>
    <property type="evidence" value="ECO:0007669"/>
    <property type="project" value="InterPro"/>
</dbReference>
<evidence type="ECO:0000259" key="3">
    <source>
        <dbReference type="PROSITE" id="PS51677"/>
    </source>
</evidence>
<proteinExistence type="predicted"/>
<dbReference type="AlphaFoldDB" id="A0A6I8M953"/>